<evidence type="ECO:0000313" key="2">
    <source>
        <dbReference type="EMBL" id="MDR7071408.1"/>
    </source>
</evidence>
<keyword evidence="1" id="KW-0472">Membrane</keyword>
<evidence type="ECO:0008006" key="4">
    <source>
        <dbReference type="Google" id="ProtNLM"/>
    </source>
</evidence>
<keyword evidence="1" id="KW-1133">Transmembrane helix</keyword>
<feature type="transmembrane region" description="Helical" evidence="1">
    <location>
        <begin position="40"/>
        <end position="61"/>
    </location>
</feature>
<evidence type="ECO:0000313" key="3">
    <source>
        <dbReference type="Proteomes" id="UP001258181"/>
    </source>
</evidence>
<name>A0ABU1TW28_9BACL</name>
<feature type="transmembrane region" description="Helical" evidence="1">
    <location>
        <begin position="67"/>
        <end position="85"/>
    </location>
</feature>
<accession>A0ABU1TW28</accession>
<dbReference type="EMBL" id="JAVDWA010000001">
    <property type="protein sequence ID" value="MDR7071408.1"/>
    <property type="molecule type" value="Genomic_DNA"/>
</dbReference>
<dbReference type="Proteomes" id="UP001258181">
    <property type="component" value="Unassembled WGS sequence"/>
</dbReference>
<organism evidence="2 3">
    <name type="scientific">Fictibacillus barbaricus</name>
    <dbReference type="NCBI Taxonomy" id="182136"/>
    <lineage>
        <taxon>Bacteria</taxon>
        <taxon>Bacillati</taxon>
        <taxon>Bacillota</taxon>
        <taxon>Bacilli</taxon>
        <taxon>Bacillales</taxon>
        <taxon>Fictibacillaceae</taxon>
        <taxon>Fictibacillus</taxon>
    </lineage>
</organism>
<comment type="caution">
    <text evidence="2">The sequence shown here is derived from an EMBL/GenBank/DDBJ whole genome shotgun (WGS) entry which is preliminary data.</text>
</comment>
<gene>
    <name evidence="2" type="ORF">J2X07_000383</name>
</gene>
<keyword evidence="3" id="KW-1185">Reference proteome</keyword>
<dbReference type="RefSeq" id="WP_310255978.1">
    <property type="nucleotide sequence ID" value="NZ_JAVDWA010000001.1"/>
</dbReference>
<feature type="transmembrane region" description="Helical" evidence="1">
    <location>
        <begin position="187"/>
        <end position="206"/>
    </location>
</feature>
<proteinExistence type="predicted"/>
<reference evidence="2 3" key="1">
    <citation type="submission" date="2023-07" db="EMBL/GenBank/DDBJ databases">
        <title>Sorghum-associated microbial communities from plants grown in Nebraska, USA.</title>
        <authorList>
            <person name="Schachtman D."/>
        </authorList>
    </citation>
    <scope>NUCLEOTIDE SEQUENCE [LARGE SCALE GENOMIC DNA]</scope>
    <source>
        <strain evidence="2 3">BE211</strain>
    </source>
</reference>
<feature type="transmembrane region" description="Helical" evidence="1">
    <location>
        <begin position="134"/>
        <end position="155"/>
    </location>
</feature>
<sequence>MDFVLNNKWLFLILAETVFWISTLSFLVVRYWFNLKILSTVFFLLFVLNDLWIATMGYFDFMRTGEFSSYQFIILIVIVYALTYGRGDFQKLDGFIQRKVAKWRGLTLPETKQKKRLYGFEHAKQERKNMYRHIILFFAVQLLFFFTFGFSNAVWNIQMDTLFHDWYDQVETDLFYKNIIANNITRLWALILTIDIVVSFSYTLFLKKDKSTTHAI</sequence>
<evidence type="ECO:0000256" key="1">
    <source>
        <dbReference type="SAM" id="Phobius"/>
    </source>
</evidence>
<feature type="transmembrane region" description="Helical" evidence="1">
    <location>
        <begin position="12"/>
        <end position="33"/>
    </location>
</feature>
<protein>
    <recommendedName>
        <fullName evidence="4">Integral membrane protein</fullName>
    </recommendedName>
</protein>
<keyword evidence="1" id="KW-0812">Transmembrane</keyword>